<feature type="compositionally biased region" description="Basic and acidic residues" evidence="16">
    <location>
        <begin position="179"/>
        <end position="196"/>
    </location>
</feature>
<dbReference type="GO" id="GO:0005524">
    <property type="term" value="F:ATP binding"/>
    <property type="evidence" value="ECO:0007669"/>
    <property type="project" value="UniProtKB-KW"/>
</dbReference>
<dbReference type="PANTHER" id="PTHR46155:SF1">
    <property type="entry name" value="BIFUNCTIONAL INHIBITOR_LIPID-TRANSFER PROTEIN_SEED STORAGE 2S ALBUMIN SUPERFAMILY PROTEIN"/>
    <property type="match status" value="1"/>
</dbReference>
<evidence type="ECO:0000256" key="5">
    <source>
        <dbReference type="ARBA" id="ARBA00022692"/>
    </source>
</evidence>
<keyword evidence="3" id="KW-1003">Cell membrane</keyword>
<sequence length="473" mass="51460">MLLAIVFSSYQAIDVGWTCDPAKIHEYTLSAGLYSVEIQGAEGGDACSDGVKSANGGRGSNIQALLQIKGEYTVEFVIGEKPPLNCSGRINRGGWPDGGSSGYDDETLTTPDVSGGGGGSTELRIKDQEISLLIAGGGGGAADYHVGGFGGGIGTNGGFDILDTCENWYFPEEHEGLSTDKHEEGRQGGRGQDHPRVTGAGGGGGKYGGIGGTYSKQYYFCSAGFGGSSYFNDTRGEHSWFMQTPIVLNGSRTEATTNGSGCYQIHTQYKCPDNCFYCLDSDTCKECNYNAKSYKGKCYLSCNDTYSEIHEGTYLMHNGRQCAKCHSSCETCSGQSSDQCTSCPDGMVLYQGYCKPPSTPVYTPVITPITTPVMTFHETPFETMYETPFLTMHETAFETPYLTNHETPFNTAFETPFTTNHETPYETPFTTMFNTPYLTEFETPFVTNHETPFETQFITAFETPYLTNFETPF</sequence>
<dbReference type="EMBL" id="DS116799">
    <property type="protein sequence ID" value="EAX82324.1"/>
    <property type="molecule type" value="Genomic_DNA"/>
</dbReference>
<dbReference type="VEuPathDB" id="TrichDB:TVAG_523590"/>
<dbReference type="Gene3D" id="2.10.220.10">
    <property type="entry name" value="Hormone Receptor, Insulin-like Growth Factor Receptor 1, Chain A, domain 2"/>
    <property type="match status" value="1"/>
</dbReference>
<reference evidence="18" key="1">
    <citation type="submission" date="2006-10" db="EMBL/GenBank/DDBJ databases">
        <authorList>
            <person name="Amadeo P."/>
            <person name="Zhao Q."/>
            <person name="Wortman J."/>
            <person name="Fraser-Liggett C."/>
            <person name="Carlton J."/>
        </authorList>
    </citation>
    <scope>NUCLEOTIDE SEQUENCE</scope>
    <source>
        <strain evidence="18">G3</strain>
    </source>
</reference>
<dbReference type="InterPro" id="IPR009030">
    <property type="entry name" value="Growth_fac_rcpt_cys_sf"/>
</dbReference>
<keyword evidence="4" id="KW-0808">Transferase</keyword>
<gene>
    <name evidence="18" type="ORF">TVAG_523590</name>
</gene>
<dbReference type="InterPro" id="IPR006212">
    <property type="entry name" value="Furin_repeat"/>
</dbReference>
<dbReference type="SUPFAM" id="SSF57184">
    <property type="entry name" value="Growth factor receptor domain"/>
    <property type="match status" value="1"/>
</dbReference>
<evidence type="ECO:0000256" key="8">
    <source>
        <dbReference type="ARBA" id="ARBA00022777"/>
    </source>
</evidence>
<dbReference type="CDD" id="cd00064">
    <property type="entry name" value="FU"/>
    <property type="match status" value="1"/>
</dbReference>
<keyword evidence="14" id="KW-0675">Receptor</keyword>
<evidence type="ECO:0000256" key="9">
    <source>
        <dbReference type="ARBA" id="ARBA00022840"/>
    </source>
</evidence>
<evidence type="ECO:0000256" key="1">
    <source>
        <dbReference type="ARBA" id="ARBA00004251"/>
    </source>
</evidence>
<evidence type="ECO:0000256" key="16">
    <source>
        <dbReference type="SAM" id="MobiDB-lite"/>
    </source>
</evidence>
<dbReference type="InterPro" id="IPR055163">
    <property type="entry name" value="ALK/LTK-like_GRD"/>
</dbReference>
<dbReference type="STRING" id="5722.A2GKJ2"/>
<evidence type="ECO:0000313" key="19">
    <source>
        <dbReference type="Proteomes" id="UP000001542"/>
    </source>
</evidence>
<proteinExistence type="predicted"/>
<evidence type="ECO:0000256" key="3">
    <source>
        <dbReference type="ARBA" id="ARBA00022475"/>
    </source>
</evidence>
<feature type="region of interest" description="Disordered" evidence="16">
    <location>
        <begin position="89"/>
        <end position="121"/>
    </location>
</feature>
<feature type="domain" description="ALK/LTK-like glycine-rich" evidence="17">
    <location>
        <begin position="26"/>
        <end position="267"/>
    </location>
</feature>
<keyword evidence="11" id="KW-0472">Membrane</keyword>
<evidence type="ECO:0000256" key="15">
    <source>
        <dbReference type="ARBA" id="ARBA00023180"/>
    </source>
</evidence>
<keyword evidence="10" id="KW-1133">Transmembrane helix</keyword>
<dbReference type="GO" id="GO:0004714">
    <property type="term" value="F:transmembrane receptor protein tyrosine kinase activity"/>
    <property type="evidence" value="ECO:0007669"/>
    <property type="project" value="UniProtKB-EC"/>
</dbReference>
<dbReference type="Pfam" id="PF12810">
    <property type="entry name" value="ALK_LTK_GRD"/>
    <property type="match status" value="1"/>
</dbReference>
<dbReference type="AlphaFoldDB" id="A2GKJ2"/>
<keyword evidence="6" id="KW-0732">Signal</keyword>
<evidence type="ECO:0000256" key="6">
    <source>
        <dbReference type="ARBA" id="ARBA00022729"/>
    </source>
</evidence>
<keyword evidence="19" id="KW-1185">Reference proteome</keyword>
<dbReference type="InParanoid" id="A2GKJ2"/>
<dbReference type="Proteomes" id="UP000001542">
    <property type="component" value="Unassembled WGS sequence"/>
</dbReference>
<comment type="subcellular location">
    <subcellularLocation>
        <location evidence="1">Cell membrane</location>
        <topology evidence="1">Single-pass type I membrane protein</topology>
    </subcellularLocation>
</comment>
<name>A2GKJ2_TRIV3</name>
<accession>A2GKJ2</accession>
<reference evidence="18" key="2">
    <citation type="journal article" date="2007" name="Science">
        <title>Draft genome sequence of the sexually transmitted pathogen Trichomonas vaginalis.</title>
        <authorList>
            <person name="Carlton J.M."/>
            <person name="Hirt R.P."/>
            <person name="Silva J.C."/>
            <person name="Delcher A.L."/>
            <person name="Schatz M."/>
            <person name="Zhao Q."/>
            <person name="Wortman J.R."/>
            <person name="Bidwell S.L."/>
            <person name="Alsmark U.C.M."/>
            <person name="Besteiro S."/>
            <person name="Sicheritz-Ponten T."/>
            <person name="Noel C.J."/>
            <person name="Dacks J.B."/>
            <person name="Foster P.G."/>
            <person name="Simillion C."/>
            <person name="Van de Peer Y."/>
            <person name="Miranda-Saavedra D."/>
            <person name="Barton G.J."/>
            <person name="Westrop G.D."/>
            <person name="Mueller S."/>
            <person name="Dessi D."/>
            <person name="Fiori P.L."/>
            <person name="Ren Q."/>
            <person name="Paulsen I."/>
            <person name="Zhang H."/>
            <person name="Bastida-Corcuera F.D."/>
            <person name="Simoes-Barbosa A."/>
            <person name="Brown M.T."/>
            <person name="Hayes R.D."/>
            <person name="Mukherjee M."/>
            <person name="Okumura C.Y."/>
            <person name="Schneider R."/>
            <person name="Smith A.J."/>
            <person name="Vanacova S."/>
            <person name="Villalvazo M."/>
            <person name="Haas B.J."/>
            <person name="Pertea M."/>
            <person name="Feldblyum T.V."/>
            <person name="Utterback T.R."/>
            <person name="Shu C.L."/>
            <person name="Osoegawa K."/>
            <person name="de Jong P.J."/>
            <person name="Hrdy I."/>
            <person name="Horvathova L."/>
            <person name="Zubacova Z."/>
            <person name="Dolezal P."/>
            <person name="Malik S.B."/>
            <person name="Logsdon J.M. Jr."/>
            <person name="Henze K."/>
            <person name="Gupta A."/>
            <person name="Wang C.C."/>
            <person name="Dunne R.L."/>
            <person name="Upcroft J.A."/>
            <person name="Upcroft P."/>
            <person name="White O."/>
            <person name="Salzberg S.L."/>
            <person name="Tang P."/>
            <person name="Chiu C.-H."/>
            <person name="Lee Y.-S."/>
            <person name="Embley T.M."/>
            <person name="Coombs G.H."/>
            <person name="Mottram J.C."/>
            <person name="Tachezy J."/>
            <person name="Fraser-Liggett C.M."/>
            <person name="Johnson P.J."/>
        </authorList>
    </citation>
    <scope>NUCLEOTIDE SEQUENCE [LARGE SCALE GENOMIC DNA]</scope>
    <source>
        <strain evidence="18">G3</strain>
    </source>
</reference>
<evidence type="ECO:0000256" key="7">
    <source>
        <dbReference type="ARBA" id="ARBA00022741"/>
    </source>
</evidence>
<protein>
    <recommendedName>
        <fullName evidence="2">receptor protein-tyrosine kinase</fullName>
        <ecNumber evidence="2">2.7.10.1</ecNumber>
    </recommendedName>
</protein>
<dbReference type="SMART" id="SM00261">
    <property type="entry name" value="FU"/>
    <property type="match status" value="1"/>
</dbReference>
<evidence type="ECO:0000256" key="10">
    <source>
        <dbReference type="ARBA" id="ARBA00022989"/>
    </source>
</evidence>
<dbReference type="OrthoDB" id="18487at2759"/>
<dbReference type="SMR" id="A2GKJ2"/>
<keyword evidence="8" id="KW-0418">Kinase</keyword>
<evidence type="ECO:0000256" key="11">
    <source>
        <dbReference type="ARBA" id="ARBA00023136"/>
    </source>
</evidence>
<feature type="non-terminal residue" evidence="18">
    <location>
        <position position="473"/>
    </location>
</feature>
<evidence type="ECO:0000256" key="12">
    <source>
        <dbReference type="ARBA" id="ARBA00023137"/>
    </source>
</evidence>
<keyword evidence="12" id="KW-0829">Tyrosine-protein kinase</keyword>
<dbReference type="VEuPathDB" id="TrichDB:TVAGG3_1077450"/>
<keyword evidence="9" id="KW-0067">ATP-binding</keyword>
<dbReference type="GO" id="GO:0005886">
    <property type="term" value="C:plasma membrane"/>
    <property type="evidence" value="ECO:0007669"/>
    <property type="project" value="UniProtKB-SubCell"/>
</dbReference>
<evidence type="ECO:0000256" key="13">
    <source>
        <dbReference type="ARBA" id="ARBA00023157"/>
    </source>
</evidence>
<dbReference type="EC" id="2.7.10.1" evidence="2"/>
<dbReference type="PANTHER" id="PTHR46155">
    <property type="entry name" value="BIFUNCTIONAL INHIBITOR/LIPID-TRANSFER PROTEIN/SEED STORAGE 2S ALBUMIN SUPERFAMILY PROTEIN"/>
    <property type="match status" value="1"/>
</dbReference>
<keyword evidence="13" id="KW-1015">Disulfide bond</keyword>
<evidence type="ECO:0000313" key="18">
    <source>
        <dbReference type="EMBL" id="EAX82324.1"/>
    </source>
</evidence>
<evidence type="ECO:0000259" key="17">
    <source>
        <dbReference type="Pfam" id="PF12810"/>
    </source>
</evidence>
<keyword evidence="5" id="KW-0812">Transmembrane</keyword>
<keyword evidence="15" id="KW-0325">Glycoprotein</keyword>
<feature type="region of interest" description="Disordered" evidence="16">
    <location>
        <begin position="179"/>
        <end position="202"/>
    </location>
</feature>
<evidence type="ECO:0000256" key="4">
    <source>
        <dbReference type="ARBA" id="ARBA00022679"/>
    </source>
</evidence>
<evidence type="ECO:0000256" key="14">
    <source>
        <dbReference type="ARBA" id="ARBA00023170"/>
    </source>
</evidence>
<organism evidence="18 19">
    <name type="scientific">Trichomonas vaginalis (strain ATCC PRA-98 / G3)</name>
    <dbReference type="NCBI Taxonomy" id="412133"/>
    <lineage>
        <taxon>Eukaryota</taxon>
        <taxon>Metamonada</taxon>
        <taxon>Parabasalia</taxon>
        <taxon>Trichomonadida</taxon>
        <taxon>Trichomonadidae</taxon>
        <taxon>Trichomonas</taxon>
    </lineage>
</organism>
<keyword evidence="7" id="KW-0547">Nucleotide-binding</keyword>
<evidence type="ECO:0000256" key="2">
    <source>
        <dbReference type="ARBA" id="ARBA00011902"/>
    </source>
</evidence>